<sequence>MDYNFQSRPGGNRFTGLAFVVLLHIAIGYLLLSGLARKAVDIIKKPMEAVVIQEVTLPPPPPPPPPPQKIVRPPKPQAPKVQAPPPKPFVPPPEISPPPAAAPAIASTPTPPPAPVEIAPPPPPAPVPAPAAKADLGVACPTQVKPEIPAKALQDGISGVVRAQATIQGGAIGDVQILSGPRIFHAAVRSALRQYKCTAADGTVATQDFAFKVE</sequence>
<keyword evidence="4" id="KW-1185">Reference proteome</keyword>
<dbReference type="RefSeq" id="WP_047783942.1">
    <property type="nucleotide sequence ID" value="NZ_JZWI01000007.1"/>
</dbReference>
<feature type="region of interest" description="Disordered" evidence="1">
    <location>
        <begin position="57"/>
        <end position="127"/>
    </location>
</feature>
<keyword evidence="2" id="KW-0812">Transmembrane</keyword>
<dbReference type="EMBL" id="JZWI01000007">
    <property type="protein sequence ID" value="KLN57412.1"/>
    <property type="molecule type" value="Genomic_DNA"/>
</dbReference>
<feature type="compositionally biased region" description="Pro residues" evidence="1">
    <location>
        <begin position="109"/>
        <end position="127"/>
    </location>
</feature>
<evidence type="ECO:0000313" key="4">
    <source>
        <dbReference type="Proteomes" id="UP000035170"/>
    </source>
</evidence>
<keyword evidence="2" id="KW-1133">Transmembrane helix</keyword>
<evidence type="ECO:0000256" key="2">
    <source>
        <dbReference type="SAM" id="Phobius"/>
    </source>
</evidence>
<keyword evidence="2" id="KW-0472">Membrane</keyword>
<dbReference type="AlphaFoldDB" id="A0A0H2M9T6"/>
<evidence type="ECO:0000256" key="1">
    <source>
        <dbReference type="SAM" id="MobiDB-lite"/>
    </source>
</evidence>
<feature type="compositionally biased region" description="Pro residues" evidence="1">
    <location>
        <begin position="57"/>
        <end position="101"/>
    </location>
</feature>
<proteinExistence type="predicted"/>
<dbReference type="PATRIC" id="fig|34073.19.peg.1521"/>
<evidence type="ECO:0000313" key="3">
    <source>
        <dbReference type="EMBL" id="KLN57412.1"/>
    </source>
</evidence>
<dbReference type="SUPFAM" id="SSF74653">
    <property type="entry name" value="TolA/TonB C-terminal domain"/>
    <property type="match status" value="1"/>
</dbReference>
<dbReference type="Proteomes" id="UP000035170">
    <property type="component" value="Unassembled WGS sequence"/>
</dbReference>
<protein>
    <submittedName>
        <fullName evidence="3">IgA FC receptor</fullName>
    </submittedName>
</protein>
<comment type="caution">
    <text evidence="3">The sequence shown here is derived from an EMBL/GenBank/DDBJ whole genome shotgun (WGS) entry which is preliminary data.</text>
</comment>
<name>A0A0H2M9T6_VARPD</name>
<accession>A0A0H2M9T6</accession>
<gene>
    <name evidence="3" type="primary">bag</name>
    <name evidence="3" type="ORF">VPARA_14920</name>
</gene>
<organism evidence="3 4">
    <name type="scientific">Variovorax paradoxus</name>
    <dbReference type="NCBI Taxonomy" id="34073"/>
    <lineage>
        <taxon>Bacteria</taxon>
        <taxon>Pseudomonadati</taxon>
        <taxon>Pseudomonadota</taxon>
        <taxon>Betaproteobacteria</taxon>
        <taxon>Burkholderiales</taxon>
        <taxon>Comamonadaceae</taxon>
        <taxon>Variovorax</taxon>
    </lineage>
</organism>
<dbReference type="Gene3D" id="3.30.2420.10">
    <property type="entry name" value="TonB"/>
    <property type="match status" value="1"/>
</dbReference>
<reference evidence="3 4" key="1">
    <citation type="submission" date="2015-03" db="EMBL/GenBank/DDBJ databases">
        <title>Genome sequence of Variovorax paradoxus TBEA6.</title>
        <authorList>
            <person name="Poehlein A."/>
            <person name="Schuldes J."/>
            <person name="Wuebbeler J.H."/>
            <person name="Hiessl S."/>
            <person name="Steinbuechel A."/>
            <person name="Daniel R."/>
        </authorList>
    </citation>
    <scope>NUCLEOTIDE SEQUENCE [LARGE SCALE GENOMIC DNA]</scope>
    <source>
        <strain evidence="3 4">TBEA6</strain>
    </source>
</reference>
<keyword evidence="3" id="KW-0675">Receptor</keyword>
<feature type="transmembrane region" description="Helical" evidence="2">
    <location>
        <begin position="14"/>
        <end position="36"/>
    </location>
</feature>